<evidence type="ECO:0000256" key="1">
    <source>
        <dbReference type="ARBA" id="ARBA00022574"/>
    </source>
</evidence>
<accession>A0A438DE91</accession>
<name>A0A438DE91_VITVI</name>
<dbReference type="PANTHER" id="PTHR14221:SF41">
    <property type="entry name" value="TRANSDUCIN_WD40 REPEAT-LIKE SUPERFAMILY PROTEIN"/>
    <property type="match status" value="1"/>
</dbReference>
<organism evidence="4 5">
    <name type="scientific">Vitis vinifera</name>
    <name type="common">Grape</name>
    <dbReference type="NCBI Taxonomy" id="29760"/>
    <lineage>
        <taxon>Eukaryota</taxon>
        <taxon>Viridiplantae</taxon>
        <taxon>Streptophyta</taxon>
        <taxon>Embryophyta</taxon>
        <taxon>Tracheophyta</taxon>
        <taxon>Spermatophyta</taxon>
        <taxon>Magnoliopsida</taxon>
        <taxon>eudicotyledons</taxon>
        <taxon>Gunneridae</taxon>
        <taxon>Pentapetalae</taxon>
        <taxon>rosids</taxon>
        <taxon>Vitales</taxon>
        <taxon>Vitaceae</taxon>
        <taxon>Viteae</taxon>
        <taxon>Vitis</taxon>
    </lineage>
</organism>
<protein>
    <submittedName>
        <fullName evidence="4">Uncharacterized protein</fullName>
    </submittedName>
</protein>
<reference evidence="4 5" key="1">
    <citation type="journal article" date="2018" name="PLoS Genet.">
        <title>Population sequencing reveals clonal diversity and ancestral inbreeding in the grapevine cultivar Chardonnay.</title>
        <authorList>
            <person name="Roach M.J."/>
            <person name="Johnson D.L."/>
            <person name="Bohlmann J."/>
            <person name="van Vuuren H.J."/>
            <person name="Jones S.J."/>
            <person name="Pretorius I.S."/>
            <person name="Schmidt S.A."/>
            <person name="Borneman A.R."/>
        </authorList>
    </citation>
    <scope>NUCLEOTIDE SEQUENCE [LARGE SCALE GENOMIC DNA]</scope>
    <source>
        <strain evidence="5">cv. Chardonnay</strain>
        <tissue evidence="4">Leaf</tissue>
    </source>
</reference>
<feature type="region of interest" description="Disordered" evidence="3">
    <location>
        <begin position="1"/>
        <end position="32"/>
    </location>
</feature>
<keyword evidence="2" id="KW-0677">Repeat</keyword>
<evidence type="ECO:0000313" key="4">
    <source>
        <dbReference type="EMBL" id="RVW33807.1"/>
    </source>
</evidence>
<comment type="caution">
    <text evidence="4">The sequence shown here is derived from an EMBL/GenBank/DDBJ whole genome shotgun (WGS) entry which is preliminary data.</text>
</comment>
<feature type="region of interest" description="Disordered" evidence="3">
    <location>
        <begin position="425"/>
        <end position="467"/>
    </location>
</feature>
<evidence type="ECO:0000256" key="3">
    <source>
        <dbReference type="SAM" id="MobiDB-lite"/>
    </source>
</evidence>
<sequence length="467" mass="52087">MVRQQGRFKSPTGSCCGLGVRRRKEQEARGETELTKLPLESKIDEGRTSSDMKAVQLGVMRVQTMADRTLTVNWYGLEEDEDDDHFFESFDRISSAVPLDLASSDDDDDEFDDTRMSFASAISSVPTQEFRAFAAAATAAPPASETSSSDDYGMWMAEPGSIQERRKRLLQGMGLTSEKEFIRLASVGFKRAASTKVGNCEVTPIAVDTCSTEEEAKPQLVPAVHVRSRSDGDMEAFSANTKHRKKQLLGEIKKLCLTRTSSSLSTPCPRIGQYDNSITVSEKEAEGKEFIVKEFDEDGMWNRLSDLQTGKQLTMEEFEKSVGYSPVVKELMRRQNVVRITDGIGIGAREGELLLLKNIKGVANSFISEREREIPSLQEAKSSKNSSSEWIKVRQHGKSYKELTALHLEDRIIHVWEVQECEATPWKPPDELNSTPLHPMALGSSDRPPLPETPISAERKKKGKDVI</sequence>
<dbReference type="PANTHER" id="PTHR14221">
    <property type="entry name" value="WD REPEAT DOMAIN 44"/>
    <property type="match status" value="1"/>
</dbReference>
<proteinExistence type="predicted"/>
<gene>
    <name evidence="4" type="ORF">CK203_074826</name>
</gene>
<dbReference type="EMBL" id="QGNW01001665">
    <property type="protein sequence ID" value="RVW33807.1"/>
    <property type="molecule type" value="Genomic_DNA"/>
</dbReference>
<dbReference type="AlphaFoldDB" id="A0A438DE91"/>
<keyword evidence="1" id="KW-0853">WD repeat</keyword>
<dbReference type="InterPro" id="IPR040324">
    <property type="entry name" value="WDR44/Dgr2"/>
</dbReference>
<evidence type="ECO:0000256" key="2">
    <source>
        <dbReference type="ARBA" id="ARBA00022737"/>
    </source>
</evidence>
<evidence type="ECO:0000313" key="5">
    <source>
        <dbReference type="Proteomes" id="UP000288805"/>
    </source>
</evidence>
<dbReference type="Proteomes" id="UP000288805">
    <property type="component" value="Unassembled WGS sequence"/>
</dbReference>